<gene>
    <name evidence="1" type="ORF">CLIB1444_01S09450</name>
</gene>
<dbReference type="Proteomes" id="UP001152531">
    <property type="component" value="Unassembled WGS sequence"/>
</dbReference>
<organism evidence="1 2">
    <name type="scientific">[Candida] jaroonii</name>
    <dbReference type="NCBI Taxonomy" id="467808"/>
    <lineage>
        <taxon>Eukaryota</taxon>
        <taxon>Fungi</taxon>
        <taxon>Dikarya</taxon>
        <taxon>Ascomycota</taxon>
        <taxon>Saccharomycotina</taxon>
        <taxon>Pichiomycetes</taxon>
        <taxon>Debaryomycetaceae</taxon>
        <taxon>Yamadazyma</taxon>
    </lineage>
</organism>
<evidence type="ECO:0000313" key="1">
    <source>
        <dbReference type="EMBL" id="CAH6718560.1"/>
    </source>
</evidence>
<evidence type="ECO:0000313" key="2">
    <source>
        <dbReference type="Proteomes" id="UP001152531"/>
    </source>
</evidence>
<comment type="caution">
    <text evidence="1">The sequence shown here is derived from an EMBL/GenBank/DDBJ whole genome shotgun (WGS) entry which is preliminary data.</text>
</comment>
<name>A0ACA9Y0T6_9ASCO</name>
<proteinExistence type="predicted"/>
<dbReference type="EMBL" id="CALSDN010000001">
    <property type="protein sequence ID" value="CAH6718560.1"/>
    <property type="molecule type" value="Genomic_DNA"/>
</dbReference>
<keyword evidence="2" id="KW-1185">Reference proteome</keyword>
<accession>A0ACA9Y0T6</accession>
<protein>
    <submittedName>
        <fullName evidence="1">Translocation protein Sec66p</fullName>
    </submittedName>
</protein>
<sequence>MDEEDIPKTANISVFTPIIYLIILLSCFIAFSIIYRRRTVRNLQKIDPIFEENYPLIMYSILKDQYNDPNLSKEQKPHEKVMKAALLRRGVEAIRRSLKLKESESVYKSLYENGLIGDDIFKQYNIQVKFQELEIQEIARDCELYKKGWTANFFKVAQEVCFNEALRRRILIIEDRAKDLSDTWEYYEQEVEKIENIKKIDNTKASGVEKNPSA</sequence>
<reference evidence="1" key="1">
    <citation type="submission" date="2022-06" db="EMBL/GenBank/DDBJ databases">
        <authorList>
            <person name="Legras J.-L."/>
            <person name="Devillers H."/>
            <person name="Grondin C."/>
        </authorList>
    </citation>
    <scope>NUCLEOTIDE SEQUENCE</scope>
    <source>
        <strain evidence="1">CLIB 1444</strain>
    </source>
</reference>